<reference evidence="1 2" key="1">
    <citation type="journal article" date="2006" name="Antimicrob. Agents Chemother.">
        <title>Complete DNA sequence, comparative genomics, and prevalence of an IncHI2 plasmid occurring among extraintestinal pathogenic Escherichia coli isolates.</title>
        <authorList>
            <person name="Johnson T.J."/>
            <person name="Wannemeuhler Y.M."/>
            <person name="Scaccianoce J.A."/>
            <person name="Johnson S.J."/>
            <person name="Nolan L.K."/>
        </authorList>
    </citation>
    <scope>NUCLEOTIDE SEQUENCE [LARGE SCALE GENOMIC DNA]</scope>
    <source>
        <strain evidence="1">APEC O1</strain>
        <plasmid evidence="2">pAPEC-O1-R</plasmid>
    </source>
</reference>
<organism evidence="1 2">
    <name type="scientific">Escherichia coli O1:K1 / APEC</name>
    <dbReference type="NCBI Taxonomy" id="405955"/>
    <lineage>
        <taxon>Bacteria</taxon>
        <taxon>Pseudomonadati</taxon>
        <taxon>Pseudomonadota</taxon>
        <taxon>Gammaproteobacteria</taxon>
        <taxon>Enterobacterales</taxon>
        <taxon>Enterobacteriaceae</taxon>
        <taxon>Escherichia</taxon>
    </lineage>
</organism>
<gene>
    <name evidence="1" type="ORF">APECO1_O1R175</name>
</gene>
<accession>A0A0H2XKK2</accession>
<keyword evidence="2" id="KW-1185">Reference proteome</keyword>
<dbReference type="EMBL" id="DQ517526">
    <property type="protein sequence ID" value="ABF67860.1"/>
    <property type="molecule type" value="Genomic_DNA"/>
</dbReference>
<keyword evidence="1" id="KW-0614">Plasmid</keyword>
<sequence length="137" mass="15352">MGSGQSERIPLLTGKVKGRWTLKLWMLKGVLLFFLHSGFFSPGGQASISERFTDKQGLLLLPAPDSRFSKTTWCIAVPASNHMIIMNFYNDNGVDNDRCNGGISHFGTGYRPNLHPGFQLADFHIISLSHHELRHKN</sequence>
<dbReference type="Proteomes" id="UP000008216">
    <property type="component" value="Plasmid pAPEC-O1-R"/>
</dbReference>
<proteinExistence type="predicted"/>
<protein>
    <submittedName>
        <fullName evidence="1">Uncharacterized protein</fullName>
    </submittedName>
</protein>
<geneLocation type="plasmid" evidence="1 2">
    <name>pAPEC-O1-R</name>
</geneLocation>
<dbReference type="HOGENOM" id="CLU_1862029_0_0_6"/>
<evidence type="ECO:0000313" key="1">
    <source>
        <dbReference type="EMBL" id="ABF67860.1"/>
    </source>
</evidence>
<name>A0A0H2XKK2_ECOK1</name>
<evidence type="ECO:0000313" key="2">
    <source>
        <dbReference type="Proteomes" id="UP000008216"/>
    </source>
</evidence>
<dbReference type="AlphaFoldDB" id="A0A0H2XKK2"/>
<dbReference type="KEGG" id="ecv:APECO1_O1R175"/>